<reference evidence="1 2" key="1">
    <citation type="journal article" date="2015" name="Nat. Commun.">
        <title>Lucilia cuprina genome unlocks parasitic fly biology to underpin future interventions.</title>
        <authorList>
            <person name="Anstead C.A."/>
            <person name="Korhonen P.K."/>
            <person name="Young N.D."/>
            <person name="Hall R.S."/>
            <person name="Jex A.R."/>
            <person name="Murali S.C."/>
            <person name="Hughes D.S."/>
            <person name="Lee S.F."/>
            <person name="Perry T."/>
            <person name="Stroehlein A.J."/>
            <person name="Ansell B.R."/>
            <person name="Breugelmans B."/>
            <person name="Hofmann A."/>
            <person name="Qu J."/>
            <person name="Dugan S."/>
            <person name="Lee S.L."/>
            <person name="Chao H."/>
            <person name="Dinh H."/>
            <person name="Han Y."/>
            <person name="Doddapaneni H.V."/>
            <person name="Worley K.C."/>
            <person name="Muzny D.M."/>
            <person name="Ioannidis P."/>
            <person name="Waterhouse R.M."/>
            <person name="Zdobnov E.M."/>
            <person name="James P.J."/>
            <person name="Bagnall N.H."/>
            <person name="Kotze A.C."/>
            <person name="Gibbs R.A."/>
            <person name="Richards S."/>
            <person name="Batterham P."/>
            <person name="Gasser R.B."/>
        </authorList>
    </citation>
    <scope>NUCLEOTIDE SEQUENCE [LARGE SCALE GENOMIC DNA]</scope>
    <source>
        <strain evidence="1 2">LS</strain>
        <tissue evidence="1">Full body</tissue>
    </source>
</reference>
<dbReference type="Proteomes" id="UP000037069">
    <property type="component" value="Unassembled WGS sequence"/>
</dbReference>
<evidence type="ECO:0000313" key="1">
    <source>
        <dbReference type="EMBL" id="KNC28093.1"/>
    </source>
</evidence>
<sequence length="103" mass="11924">MYNIDTTACLFNTMLAIFYSFHLLYEDFQLDDIMHAHLLPLAKIDITQSPGTSDHKQLFTLCTRTMTLPLRRGATVEMQQIEFPANMRLWPTFHNYVAAGLKI</sequence>
<comment type="caution">
    <text evidence="1">The sequence shown here is derived from an EMBL/GenBank/DDBJ whole genome shotgun (WGS) entry which is preliminary data.</text>
</comment>
<protein>
    <submittedName>
        <fullName evidence="1">Uncharacterized protein</fullName>
    </submittedName>
</protein>
<dbReference type="STRING" id="7375.A0A0L0C6P9"/>
<dbReference type="AlphaFoldDB" id="A0A0L0C6P9"/>
<accession>A0A0L0C6P9</accession>
<evidence type="ECO:0000313" key="2">
    <source>
        <dbReference type="Proteomes" id="UP000037069"/>
    </source>
</evidence>
<keyword evidence="2" id="KW-1185">Reference proteome</keyword>
<gene>
    <name evidence="1" type="ORF">FF38_06271</name>
</gene>
<organism evidence="1 2">
    <name type="scientific">Lucilia cuprina</name>
    <name type="common">Green bottle fly</name>
    <name type="synonym">Australian sheep blowfly</name>
    <dbReference type="NCBI Taxonomy" id="7375"/>
    <lineage>
        <taxon>Eukaryota</taxon>
        <taxon>Metazoa</taxon>
        <taxon>Ecdysozoa</taxon>
        <taxon>Arthropoda</taxon>
        <taxon>Hexapoda</taxon>
        <taxon>Insecta</taxon>
        <taxon>Pterygota</taxon>
        <taxon>Neoptera</taxon>
        <taxon>Endopterygota</taxon>
        <taxon>Diptera</taxon>
        <taxon>Brachycera</taxon>
        <taxon>Muscomorpha</taxon>
        <taxon>Oestroidea</taxon>
        <taxon>Calliphoridae</taxon>
        <taxon>Luciliinae</taxon>
        <taxon>Lucilia</taxon>
    </lineage>
</organism>
<name>A0A0L0C6P9_LUCCU</name>
<proteinExistence type="predicted"/>
<dbReference type="EMBL" id="JRES01000824">
    <property type="protein sequence ID" value="KNC28093.1"/>
    <property type="molecule type" value="Genomic_DNA"/>
</dbReference>
<dbReference type="OrthoDB" id="26401at2759"/>